<comment type="caution">
    <text evidence="2">The sequence shown here is derived from an EMBL/GenBank/DDBJ whole genome shotgun (WGS) entry which is preliminary data.</text>
</comment>
<gene>
    <name evidence="2" type="ORF">MIND_00075300</name>
</gene>
<dbReference type="InterPro" id="IPR015671">
    <property type="entry name" value="GSCR1_dom"/>
</dbReference>
<accession>A0A8H6WED2</accession>
<dbReference type="Proteomes" id="UP000636479">
    <property type="component" value="Unassembled WGS sequence"/>
</dbReference>
<dbReference type="AlphaFoldDB" id="A0A8H6WED2"/>
<feature type="domain" description="GLTSCR protein conserved" evidence="1">
    <location>
        <begin position="86"/>
        <end position="188"/>
    </location>
</feature>
<keyword evidence="3" id="KW-1185">Reference proteome</keyword>
<sequence>MSKDSALHSLPSSSHKPYSIPAYLAPSTSSFSIPLRGSVPPVVIANAWRPPVVVAPQVPPPKKRSPEEEEIISATAARFQEALKQDHAALVNIDTTPFKNTLDMVHRLLPFHVLCQPREDRKGKRKASDSLEAEISETKVAIECAKRKRKLDERFRRARIRPGKRLAPADQEIGLASMFADDVRAEISAFTSEIRVARARLDNERRAKIPPQGPPPPPSYPTYAYQQTYPGQTVFSAVPAPQPTLPLVIPVQLPRKMLAALNAANIHPVDASSLVPGTPHPPAVLRSTSEDGESLILEFSSQLLPIIMSLLRDTSAVAAASASV</sequence>
<dbReference type="Pfam" id="PF15249">
    <property type="entry name" value="GLTSCR1"/>
    <property type="match status" value="1"/>
</dbReference>
<reference evidence="2" key="1">
    <citation type="submission" date="2020-05" db="EMBL/GenBank/DDBJ databases">
        <title>Mycena genomes resolve the evolution of fungal bioluminescence.</title>
        <authorList>
            <person name="Tsai I.J."/>
        </authorList>
    </citation>
    <scope>NUCLEOTIDE SEQUENCE</scope>
    <source>
        <strain evidence="2">171206Taipei</strain>
    </source>
</reference>
<organism evidence="2 3">
    <name type="scientific">Mycena indigotica</name>
    <dbReference type="NCBI Taxonomy" id="2126181"/>
    <lineage>
        <taxon>Eukaryota</taxon>
        <taxon>Fungi</taxon>
        <taxon>Dikarya</taxon>
        <taxon>Basidiomycota</taxon>
        <taxon>Agaricomycotina</taxon>
        <taxon>Agaricomycetes</taxon>
        <taxon>Agaricomycetidae</taxon>
        <taxon>Agaricales</taxon>
        <taxon>Marasmiineae</taxon>
        <taxon>Mycenaceae</taxon>
        <taxon>Mycena</taxon>
    </lineage>
</organism>
<dbReference type="GeneID" id="59340228"/>
<evidence type="ECO:0000313" key="2">
    <source>
        <dbReference type="EMBL" id="KAF7315599.1"/>
    </source>
</evidence>
<name>A0A8H6WED2_9AGAR</name>
<proteinExistence type="predicted"/>
<protein>
    <submittedName>
        <fullName evidence="2">Chloride channel protein</fullName>
    </submittedName>
</protein>
<dbReference type="EMBL" id="JACAZF010000001">
    <property type="protein sequence ID" value="KAF7315599.1"/>
    <property type="molecule type" value="Genomic_DNA"/>
</dbReference>
<evidence type="ECO:0000259" key="1">
    <source>
        <dbReference type="Pfam" id="PF15249"/>
    </source>
</evidence>
<dbReference type="RefSeq" id="XP_037225622.1">
    <property type="nucleotide sequence ID" value="XM_037357712.1"/>
</dbReference>
<dbReference type="OrthoDB" id="2556847at2759"/>
<evidence type="ECO:0000313" key="3">
    <source>
        <dbReference type="Proteomes" id="UP000636479"/>
    </source>
</evidence>